<comment type="caution">
    <text evidence="14">The sequence shown here is derived from an EMBL/GenBank/DDBJ whole genome shotgun (WGS) entry which is preliminary data.</text>
</comment>
<dbReference type="InterPro" id="IPR029045">
    <property type="entry name" value="ClpP/crotonase-like_dom_sf"/>
</dbReference>
<keyword evidence="4" id="KW-0456">Lyase</keyword>
<dbReference type="GO" id="GO:0005829">
    <property type="term" value="C:cytosol"/>
    <property type="evidence" value="ECO:0007669"/>
    <property type="project" value="UniProtKB-SubCell"/>
</dbReference>
<organism evidence="14 15">
    <name type="scientific">Ancylostoma ceylanicum</name>
    <dbReference type="NCBI Taxonomy" id="53326"/>
    <lineage>
        <taxon>Eukaryota</taxon>
        <taxon>Metazoa</taxon>
        <taxon>Ecdysozoa</taxon>
        <taxon>Nematoda</taxon>
        <taxon>Chromadorea</taxon>
        <taxon>Rhabditida</taxon>
        <taxon>Rhabditina</taxon>
        <taxon>Rhabditomorpha</taxon>
        <taxon>Strongyloidea</taxon>
        <taxon>Ancylostomatidae</taxon>
        <taxon>Ancylostomatinae</taxon>
        <taxon>Ancylostoma</taxon>
    </lineage>
</organism>
<comment type="catalytic activity">
    <reaction evidence="6">
        <text>(2R)-ethylmalonyl-CoA + H(+) = butanoyl-CoA + CO2</text>
        <dbReference type="Rhea" id="RHEA:59540"/>
        <dbReference type="ChEBI" id="CHEBI:15378"/>
        <dbReference type="ChEBI" id="CHEBI:16526"/>
        <dbReference type="ChEBI" id="CHEBI:57371"/>
        <dbReference type="ChEBI" id="CHEBI:85316"/>
        <dbReference type="EC" id="4.1.1.94"/>
    </reaction>
    <physiologicalReaction direction="left-to-right" evidence="6">
        <dbReference type="Rhea" id="RHEA:59541"/>
    </physiologicalReaction>
</comment>
<dbReference type="GO" id="GO:0004492">
    <property type="term" value="F:methyl/ethyl malonyl-CoA decarboxylase activity"/>
    <property type="evidence" value="ECO:0007669"/>
    <property type="project" value="UniProtKB-EC"/>
</dbReference>
<dbReference type="OrthoDB" id="448450at2759"/>
<dbReference type="InterPro" id="IPR018376">
    <property type="entry name" value="Enoyl-CoA_hyd/isom_CS"/>
</dbReference>
<reference evidence="15" key="1">
    <citation type="journal article" date="2015" name="Nat. Genet.">
        <title>The genome and transcriptome of the zoonotic hookworm Ancylostoma ceylanicum identify infection-specific gene families.</title>
        <authorList>
            <person name="Schwarz E.M."/>
            <person name="Hu Y."/>
            <person name="Antoshechkin I."/>
            <person name="Miller M.M."/>
            <person name="Sternberg P.W."/>
            <person name="Aroian R.V."/>
        </authorList>
    </citation>
    <scope>NUCLEOTIDE SEQUENCE</scope>
    <source>
        <strain evidence="15">HY135</strain>
    </source>
</reference>
<evidence type="ECO:0000256" key="2">
    <source>
        <dbReference type="ARBA" id="ARBA00005254"/>
    </source>
</evidence>
<dbReference type="EMBL" id="JARK01000001">
    <property type="protein sequence ID" value="EYC46324.1"/>
    <property type="molecule type" value="Genomic_DNA"/>
</dbReference>
<dbReference type="PANTHER" id="PTHR11941:SF27">
    <property type="entry name" value="ETHYLMALONYL-COA DECARBOXYLASE"/>
    <property type="match status" value="1"/>
</dbReference>
<dbReference type="SUPFAM" id="SSF52096">
    <property type="entry name" value="ClpP/crotonase"/>
    <property type="match status" value="1"/>
</dbReference>
<accession>A0A016X2K8</accession>
<evidence type="ECO:0000256" key="11">
    <source>
        <dbReference type="ARBA" id="ARBA00047446"/>
    </source>
</evidence>
<name>A0A016X2K8_9BILA</name>
<keyword evidence="3" id="KW-0963">Cytoplasm</keyword>
<dbReference type="Pfam" id="PF00378">
    <property type="entry name" value="ECH_1"/>
    <property type="match status" value="1"/>
</dbReference>
<evidence type="ECO:0000256" key="6">
    <source>
        <dbReference type="ARBA" id="ARBA00036541"/>
    </source>
</evidence>
<evidence type="ECO:0000256" key="10">
    <source>
        <dbReference type="ARBA" id="ARBA00042182"/>
    </source>
</evidence>
<comment type="catalytic activity">
    <reaction evidence="11">
        <text>(S)-methylmalonyl-CoA + H(+) = propanoyl-CoA + CO2</text>
        <dbReference type="Rhea" id="RHEA:61340"/>
        <dbReference type="ChEBI" id="CHEBI:15378"/>
        <dbReference type="ChEBI" id="CHEBI:16526"/>
        <dbReference type="ChEBI" id="CHEBI:57327"/>
        <dbReference type="ChEBI" id="CHEBI:57392"/>
        <dbReference type="EC" id="4.1.1.94"/>
    </reaction>
    <physiologicalReaction direction="left-to-right" evidence="11">
        <dbReference type="Rhea" id="RHEA:61341"/>
    </physiologicalReaction>
</comment>
<dbReference type="PROSITE" id="PS00166">
    <property type="entry name" value="ENOYL_COA_HYDRATASE"/>
    <property type="match status" value="1"/>
</dbReference>
<comment type="function">
    <text evidence="12">Decarboxylates ethylmalonyl-CoA, a potentially toxic metabolite, to form butyryl-CoA, suggesting it might be involved in metabolite proofreading. Acts preferentially on (S)-ethylmalonyl-CoA but also has some activity on the (R)-isomer. Also has methylmalonyl-CoA decarboxylase activity at lower level.</text>
</comment>
<evidence type="ECO:0000313" key="14">
    <source>
        <dbReference type="EMBL" id="EYC46324.1"/>
    </source>
</evidence>
<dbReference type="CDD" id="cd06558">
    <property type="entry name" value="crotonase-like"/>
    <property type="match status" value="1"/>
</dbReference>
<evidence type="ECO:0000256" key="3">
    <source>
        <dbReference type="ARBA" id="ARBA00022490"/>
    </source>
</evidence>
<dbReference type="Proteomes" id="UP000024635">
    <property type="component" value="Unassembled WGS sequence"/>
</dbReference>
<evidence type="ECO:0000256" key="7">
    <source>
        <dbReference type="ARBA" id="ARBA00038883"/>
    </source>
</evidence>
<evidence type="ECO:0000256" key="5">
    <source>
        <dbReference type="ARBA" id="ARBA00036343"/>
    </source>
</evidence>
<comment type="catalytic activity">
    <reaction evidence="5">
        <text>(2S)-ethylmalonyl-CoA + H(+) = butanoyl-CoA + CO2</text>
        <dbReference type="Rhea" id="RHEA:32131"/>
        <dbReference type="ChEBI" id="CHEBI:15378"/>
        <dbReference type="ChEBI" id="CHEBI:16526"/>
        <dbReference type="ChEBI" id="CHEBI:57371"/>
        <dbReference type="ChEBI" id="CHEBI:60909"/>
        <dbReference type="EC" id="4.1.1.94"/>
    </reaction>
    <physiologicalReaction direction="left-to-right" evidence="5">
        <dbReference type="Rhea" id="RHEA:32132"/>
    </physiologicalReaction>
</comment>
<evidence type="ECO:0000256" key="8">
    <source>
        <dbReference type="ARBA" id="ARBA00039903"/>
    </source>
</evidence>
<evidence type="ECO:0000256" key="1">
    <source>
        <dbReference type="ARBA" id="ARBA00004514"/>
    </source>
</evidence>
<evidence type="ECO:0000256" key="4">
    <source>
        <dbReference type="ARBA" id="ARBA00023239"/>
    </source>
</evidence>
<dbReference type="PANTHER" id="PTHR11941">
    <property type="entry name" value="ENOYL-COA HYDRATASE-RELATED"/>
    <property type="match status" value="1"/>
</dbReference>
<comment type="similarity">
    <text evidence="2 13">Belongs to the enoyl-CoA hydratase/isomerase family.</text>
</comment>
<dbReference type="InterPro" id="IPR001753">
    <property type="entry name" value="Enoyl-CoA_hydra/iso"/>
</dbReference>
<dbReference type="STRING" id="53326.A0A016X2K8"/>
<protein>
    <recommendedName>
        <fullName evidence="8">Ethylmalonyl-CoA decarboxylase</fullName>
        <ecNumber evidence="7">4.1.1.94</ecNumber>
    </recommendedName>
    <alternativeName>
        <fullName evidence="10">Enoyl-CoA hydratase domain-containing protein 1</fullName>
    </alternativeName>
    <alternativeName>
        <fullName evidence="9">Methylmalonyl-CoA decarboxylase</fullName>
    </alternativeName>
</protein>
<proteinExistence type="inferred from homology"/>
<dbReference type="EC" id="4.1.1.94" evidence="7"/>
<comment type="subcellular location">
    <subcellularLocation>
        <location evidence="1">Cytoplasm</location>
        <location evidence="1">Cytosol</location>
    </subcellularLocation>
</comment>
<dbReference type="AlphaFoldDB" id="A0A016X2K8"/>
<gene>
    <name evidence="14" type="primary">Acey_s0401.g781</name>
    <name evidence="14" type="ORF">Y032_0401g781</name>
</gene>
<keyword evidence="15" id="KW-1185">Reference proteome</keyword>
<dbReference type="GO" id="GO:0006635">
    <property type="term" value="P:fatty acid beta-oxidation"/>
    <property type="evidence" value="ECO:0007669"/>
    <property type="project" value="TreeGrafter"/>
</dbReference>
<dbReference type="Gene3D" id="3.90.226.10">
    <property type="entry name" value="2-enoyl-CoA Hydratase, Chain A, domain 1"/>
    <property type="match status" value="1"/>
</dbReference>
<evidence type="ECO:0000256" key="12">
    <source>
        <dbReference type="ARBA" id="ARBA00056546"/>
    </source>
</evidence>
<evidence type="ECO:0000313" key="15">
    <source>
        <dbReference type="Proteomes" id="UP000024635"/>
    </source>
</evidence>
<evidence type="ECO:0000256" key="13">
    <source>
        <dbReference type="RuleBase" id="RU003707"/>
    </source>
</evidence>
<sequence>MKHRGVVSNRSHCVSWFHRITAPMRSVLNSLLYSSELPEFHGCHGSCQHSSLLFQAFSELSSVAQCDVLVVEGIGRSFCSGADLGLIEEISTSSLGSAMFRYMSGTLAKIHSSPLVSVARINGHCLGGGSEIASSCDLRFAHKNAKA</sequence>
<evidence type="ECO:0000256" key="9">
    <source>
        <dbReference type="ARBA" id="ARBA00042052"/>
    </source>
</evidence>